<dbReference type="InParanoid" id="T0R5Y2"/>
<dbReference type="STRING" id="1156394.T0R5Y2"/>
<protein>
    <submittedName>
        <fullName evidence="1">Uncharacterized protein</fullName>
    </submittedName>
</protein>
<name>T0R5Y2_SAPDV</name>
<dbReference type="eggNOG" id="ENOG502QW0A">
    <property type="taxonomic scope" value="Eukaryota"/>
</dbReference>
<sequence length="253" mass="28174">MDIALLLTSDDGSSDHSGIVQSPRAGIWTLEEERYSLALIECFAQGYLPDIMLGTSLRCFLADKLYCSPMRVSKKLATGRLAGVALPAKLGPIRYENQQVDPVQQVVKLEQLADAERAYAERLDAYDIKFTDPTAVMEMQTKTQAPYLTRVGLWSRTEQLYAWKLIECFIKGYITLPVGTRLRSFLAERLRCSPMRISKKLATGSIAGIHLPKKLGTMAYAPPKVLHDGSDMDGKVAALAELHRLRQACFGYN</sequence>
<dbReference type="EMBL" id="JH767132">
    <property type="protein sequence ID" value="EQC42351.1"/>
    <property type="molecule type" value="Genomic_DNA"/>
</dbReference>
<keyword evidence="2" id="KW-1185">Reference proteome</keyword>
<evidence type="ECO:0000313" key="1">
    <source>
        <dbReference type="EMBL" id="EQC42351.1"/>
    </source>
</evidence>
<dbReference type="PANTHER" id="PTHR35213:SF3">
    <property type="entry name" value="MYB-LIKE DOMAIN-CONTAINING PROTEIN"/>
    <property type="match status" value="1"/>
</dbReference>
<organism evidence="1 2">
    <name type="scientific">Saprolegnia diclina (strain VS20)</name>
    <dbReference type="NCBI Taxonomy" id="1156394"/>
    <lineage>
        <taxon>Eukaryota</taxon>
        <taxon>Sar</taxon>
        <taxon>Stramenopiles</taxon>
        <taxon>Oomycota</taxon>
        <taxon>Saprolegniomycetes</taxon>
        <taxon>Saprolegniales</taxon>
        <taxon>Saprolegniaceae</taxon>
        <taxon>Saprolegnia</taxon>
    </lineage>
</organism>
<dbReference type="GeneID" id="19940816"/>
<proteinExistence type="predicted"/>
<dbReference type="OMA" id="PTAVMEM"/>
<dbReference type="Proteomes" id="UP000030762">
    <property type="component" value="Unassembled WGS sequence"/>
</dbReference>
<dbReference type="VEuPathDB" id="FungiDB:SDRG_00089"/>
<dbReference type="OrthoDB" id="68300at2759"/>
<reference evidence="1 2" key="1">
    <citation type="submission" date="2012-04" db="EMBL/GenBank/DDBJ databases">
        <title>The Genome Sequence of Saprolegnia declina VS20.</title>
        <authorList>
            <consortium name="The Broad Institute Genome Sequencing Platform"/>
            <person name="Russ C."/>
            <person name="Nusbaum C."/>
            <person name="Tyler B."/>
            <person name="van West P."/>
            <person name="Dieguez-Uribeondo J."/>
            <person name="de Bruijn I."/>
            <person name="Tripathy S."/>
            <person name="Jiang R."/>
            <person name="Young S.K."/>
            <person name="Zeng Q."/>
            <person name="Gargeya S."/>
            <person name="Fitzgerald M."/>
            <person name="Haas B."/>
            <person name="Abouelleil A."/>
            <person name="Alvarado L."/>
            <person name="Arachchi H.M."/>
            <person name="Berlin A."/>
            <person name="Chapman S.B."/>
            <person name="Goldberg J."/>
            <person name="Griggs A."/>
            <person name="Gujja S."/>
            <person name="Hansen M."/>
            <person name="Howarth C."/>
            <person name="Imamovic A."/>
            <person name="Larimer J."/>
            <person name="McCowen C."/>
            <person name="Montmayeur A."/>
            <person name="Murphy C."/>
            <person name="Neiman D."/>
            <person name="Pearson M."/>
            <person name="Priest M."/>
            <person name="Roberts A."/>
            <person name="Saif S."/>
            <person name="Shea T."/>
            <person name="Sisk P."/>
            <person name="Sykes S."/>
            <person name="Wortman J."/>
            <person name="Nusbaum C."/>
            <person name="Birren B."/>
        </authorList>
    </citation>
    <scope>NUCLEOTIDE SEQUENCE [LARGE SCALE GENOMIC DNA]</scope>
    <source>
        <strain evidence="1 2">VS20</strain>
    </source>
</reference>
<accession>T0R5Y2</accession>
<gene>
    <name evidence="1" type="ORF">SDRG_00089</name>
</gene>
<dbReference type="AlphaFoldDB" id="T0R5Y2"/>
<evidence type="ECO:0000313" key="2">
    <source>
        <dbReference type="Proteomes" id="UP000030762"/>
    </source>
</evidence>
<dbReference type="PANTHER" id="PTHR35213">
    <property type="entry name" value="RING-TYPE DOMAIN-CONTAINING PROTEIN-RELATED"/>
    <property type="match status" value="1"/>
</dbReference>
<dbReference type="RefSeq" id="XP_008603774.1">
    <property type="nucleotide sequence ID" value="XM_008605552.1"/>
</dbReference>